<dbReference type="RefSeq" id="WP_161826645.1">
    <property type="nucleotide sequence ID" value="NZ_WVIC01000042.1"/>
</dbReference>
<dbReference type="AlphaFoldDB" id="A0A8K2A9G3"/>
<reference evidence="1" key="1">
    <citation type="submission" date="2019-12" db="EMBL/GenBank/DDBJ databases">
        <title>High-Quality draft genome sequences of three cyanobacteria isolated from the limestone walls of the Old Cathedral of Coimbra.</title>
        <authorList>
            <person name="Tiago I."/>
            <person name="Soares F."/>
            <person name="Portugal A."/>
        </authorList>
    </citation>
    <scope>NUCLEOTIDE SEQUENCE [LARGE SCALE GENOMIC DNA]</scope>
    <source>
        <strain evidence="1">C</strain>
    </source>
</reference>
<organism evidence="1 2">
    <name type="scientific">Petrachloros mirabilis ULC683</name>
    <dbReference type="NCBI Taxonomy" id="2781853"/>
    <lineage>
        <taxon>Bacteria</taxon>
        <taxon>Bacillati</taxon>
        <taxon>Cyanobacteriota</taxon>
        <taxon>Cyanophyceae</taxon>
        <taxon>Synechococcales</taxon>
        <taxon>Petrachlorosaceae</taxon>
        <taxon>Petrachloros</taxon>
        <taxon>Petrachloros mirabilis</taxon>
    </lineage>
</organism>
<sequence length="100" mass="10857">MIDHCHVGSTLDNLLEEDGMLSDVTAVALKRVLAWQLELAMESEALTKSALAKRMGTSRAALDRLLDPENVSVTLKTLDKAARAVGKQIQLELVDNPFPG</sequence>
<proteinExistence type="predicted"/>
<gene>
    <name evidence="1" type="ORF">GS597_16975</name>
</gene>
<dbReference type="Gene3D" id="1.10.260.40">
    <property type="entry name" value="lambda repressor-like DNA-binding domains"/>
    <property type="match status" value="1"/>
</dbReference>
<dbReference type="SUPFAM" id="SSF47413">
    <property type="entry name" value="lambda repressor-like DNA-binding domains"/>
    <property type="match status" value="1"/>
</dbReference>
<accession>A0A8K2A9G3</accession>
<dbReference type="InterPro" id="IPR010982">
    <property type="entry name" value="Lambda_DNA-bd_dom_sf"/>
</dbReference>
<dbReference type="Proteomes" id="UP000607397">
    <property type="component" value="Unassembled WGS sequence"/>
</dbReference>
<dbReference type="GO" id="GO:0003677">
    <property type="term" value="F:DNA binding"/>
    <property type="evidence" value="ECO:0007669"/>
    <property type="project" value="InterPro"/>
</dbReference>
<evidence type="ECO:0000313" key="2">
    <source>
        <dbReference type="Proteomes" id="UP000607397"/>
    </source>
</evidence>
<evidence type="ECO:0000313" key="1">
    <source>
        <dbReference type="EMBL" id="NCJ08170.1"/>
    </source>
</evidence>
<protein>
    <submittedName>
        <fullName evidence="1">XRE family transcriptional regulator</fullName>
    </submittedName>
</protein>
<dbReference type="EMBL" id="WVIC01000042">
    <property type="protein sequence ID" value="NCJ08170.1"/>
    <property type="molecule type" value="Genomic_DNA"/>
</dbReference>
<keyword evidence="2" id="KW-1185">Reference proteome</keyword>
<comment type="caution">
    <text evidence="1">The sequence shown here is derived from an EMBL/GenBank/DDBJ whole genome shotgun (WGS) entry which is preliminary data.</text>
</comment>
<name>A0A8K2A9G3_9CYAN</name>